<comment type="similarity">
    <text evidence="1">Belongs to the folylpolyglutamate synthase family.</text>
</comment>
<dbReference type="PANTHER" id="PTHR11136:SF0">
    <property type="entry name" value="DIHYDROFOLATE SYNTHETASE-RELATED"/>
    <property type="match status" value="1"/>
</dbReference>
<evidence type="ECO:0000313" key="9">
    <source>
        <dbReference type="EMBL" id="KAL3815461.1"/>
    </source>
</evidence>
<dbReference type="InterPro" id="IPR036565">
    <property type="entry name" value="Mur-like_cat_sf"/>
</dbReference>
<keyword evidence="4" id="KW-0547">Nucleotide-binding</keyword>
<keyword evidence="5" id="KW-0067">ATP-binding</keyword>
<dbReference type="NCBIfam" id="TIGR01499">
    <property type="entry name" value="folC"/>
    <property type="match status" value="1"/>
</dbReference>
<dbReference type="GO" id="GO:0046872">
    <property type="term" value="F:metal ion binding"/>
    <property type="evidence" value="ECO:0007669"/>
    <property type="project" value="UniProtKB-KW"/>
</dbReference>
<dbReference type="InterPro" id="IPR036615">
    <property type="entry name" value="Mur_ligase_C_dom_sf"/>
</dbReference>
<comment type="caution">
    <text evidence="9">The sequence shown here is derived from an EMBL/GenBank/DDBJ whole genome shotgun (WGS) entry which is preliminary data.</text>
</comment>
<dbReference type="GO" id="GO:0016881">
    <property type="term" value="F:acid-amino acid ligase activity"/>
    <property type="evidence" value="ECO:0007669"/>
    <property type="project" value="UniProtKB-ARBA"/>
</dbReference>
<dbReference type="Proteomes" id="UP001530377">
    <property type="component" value="Unassembled WGS sequence"/>
</dbReference>
<evidence type="ECO:0000256" key="7">
    <source>
        <dbReference type="SAM" id="MobiDB-lite"/>
    </source>
</evidence>
<dbReference type="SUPFAM" id="SSF53623">
    <property type="entry name" value="MurD-like peptide ligases, catalytic domain"/>
    <property type="match status" value="1"/>
</dbReference>
<organism evidence="9 10">
    <name type="scientific">Cyclostephanos tholiformis</name>
    <dbReference type="NCBI Taxonomy" id="382380"/>
    <lineage>
        <taxon>Eukaryota</taxon>
        <taxon>Sar</taxon>
        <taxon>Stramenopiles</taxon>
        <taxon>Ochrophyta</taxon>
        <taxon>Bacillariophyta</taxon>
        <taxon>Coscinodiscophyceae</taxon>
        <taxon>Thalassiosirophycidae</taxon>
        <taxon>Stephanodiscales</taxon>
        <taxon>Stephanodiscaceae</taxon>
        <taxon>Cyclostephanos</taxon>
    </lineage>
</organism>
<evidence type="ECO:0000256" key="1">
    <source>
        <dbReference type="ARBA" id="ARBA00008276"/>
    </source>
</evidence>
<dbReference type="PANTHER" id="PTHR11136">
    <property type="entry name" value="FOLYLPOLYGLUTAMATE SYNTHASE-RELATED"/>
    <property type="match status" value="1"/>
</dbReference>
<dbReference type="Gene3D" id="3.90.190.20">
    <property type="entry name" value="Mur ligase, C-terminal domain"/>
    <property type="match status" value="1"/>
</dbReference>
<dbReference type="InterPro" id="IPR004101">
    <property type="entry name" value="Mur_ligase_C"/>
</dbReference>
<dbReference type="Pfam" id="PF02875">
    <property type="entry name" value="Mur_ligase_C"/>
    <property type="match status" value="1"/>
</dbReference>
<keyword evidence="2" id="KW-0436">Ligase</keyword>
<dbReference type="Gene3D" id="3.40.1190.10">
    <property type="entry name" value="Mur-like, catalytic domain"/>
    <property type="match status" value="1"/>
</dbReference>
<feature type="region of interest" description="Disordered" evidence="7">
    <location>
        <begin position="58"/>
        <end position="102"/>
    </location>
</feature>
<gene>
    <name evidence="9" type="ORF">ACHAXA_008511</name>
</gene>
<protein>
    <recommendedName>
        <fullName evidence="8">Mur ligase C-terminal domain-containing protein</fullName>
    </recommendedName>
</protein>
<dbReference type="EMBL" id="JALLPB020000198">
    <property type="protein sequence ID" value="KAL3815461.1"/>
    <property type="molecule type" value="Genomic_DNA"/>
</dbReference>
<dbReference type="SUPFAM" id="SSF53244">
    <property type="entry name" value="MurD-like peptide ligases, peptide-binding domain"/>
    <property type="match status" value="1"/>
</dbReference>
<proteinExistence type="inferred from homology"/>
<dbReference type="InterPro" id="IPR018109">
    <property type="entry name" value="Folylpolyglutamate_synth_CS"/>
</dbReference>
<name>A0ABD3RTK6_9STRA</name>
<dbReference type="PROSITE" id="PS01012">
    <property type="entry name" value="FOLYLPOLYGLU_SYNT_2"/>
    <property type="match status" value="1"/>
</dbReference>
<dbReference type="GO" id="GO:0009396">
    <property type="term" value="P:folic acid-containing compound biosynthetic process"/>
    <property type="evidence" value="ECO:0007669"/>
    <property type="project" value="UniProtKB-ARBA"/>
</dbReference>
<evidence type="ECO:0000256" key="3">
    <source>
        <dbReference type="ARBA" id="ARBA00022723"/>
    </source>
</evidence>
<dbReference type="GO" id="GO:0005524">
    <property type="term" value="F:ATP binding"/>
    <property type="evidence" value="ECO:0007669"/>
    <property type="project" value="UniProtKB-KW"/>
</dbReference>
<dbReference type="InterPro" id="IPR001645">
    <property type="entry name" value="Folylpolyglutamate_synth"/>
</dbReference>
<keyword evidence="3" id="KW-0479">Metal-binding</keyword>
<feature type="compositionally biased region" description="Polar residues" evidence="7">
    <location>
        <begin position="84"/>
        <end position="95"/>
    </location>
</feature>
<reference evidence="9 10" key="1">
    <citation type="submission" date="2024-10" db="EMBL/GenBank/DDBJ databases">
        <title>Updated reference genomes for cyclostephanoid diatoms.</title>
        <authorList>
            <person name="Roberts W.R."/>
            <person name="Alverson A.J."/>
        </authorList>
    </citation>
    <scope>NUCLEOTIDE SEQUENCE [LARGE SCALE GENOMIC DNA]</scope>
    <source>
        <strain evidence="9 10">AJA228-03</strain>
    </source>
</reference>
<evidence type="ECO:0000256" key="5">
    <source>
        <dbReference type="ARBA" id="ARBA00022840"/>
    </source>
</evidence>
<evidence type="ECO:0000256" key="2">
    <source>
        <dbReference type="ARBA" id="ARBA00022598"/>
    </source>
</evidence>
<evidence type="ECO:0000259" key="8">
    <source>
        <dbReference type="Pfam" id="PF02875"/>
    </source>
</evidence>
<accession>A0ABD3RTK6</accession>
<evidence type="ECO:0000256" key="6">
    <source>
        <dbReference type="ARBA" id="ARBA00022842"/>
    </source>
</evidence>
<evidence type="ECO:0000256" key="4">
    <source>
        <dbReference type="ARBA" id="ARBA00022741"/>
    </source>
</evidence>
<feature type="domain" description="Mur ligase C-terminal" evidence="8">
    <location>
        <begin position="424"/>
        <end position="554"/>
    </location>
</feature>
<dbReference type="AlphaFoldDB" id="A0ABD3RTK6"/>
<keyword evidence="10" id="KW-1185">Reference proteome</keyword>
<keyword evidence="6" id="KW-0460">Magnesium</keyword>
<evidence type="ECO:0000313" key="10">
    <source>
        <dbReference type="Proteomes" id="UP001530377"/>
    </source>
</evidence>
<sequence length="599" mass="64740">MILSSRRMHVVAFGVAMALIRIRTIKSSFVFRRAGGVISRGGKSSNHRPIITPLLPRQVPQQMSSSSSSPPPPPPPFVAGGRGHTQQQSRGSTSPLGGGHGDDVSDYERLVRKLYMTNLFNPVKLGLENMDKLHDILGRPMDDPRVSVVHVAGSNGKGSVALKTANALRRYGGKIRVGLFVSPHISSFRERIQIDGIPISEEQVVIHLREIFDICESNDIPATFFEVTTALAFRIFDAENVNAVVLETGLGGRLDATNVIRRPALSIITSIGLEHTHILGNTIELIALEKGGIMKAGCPALLGNNLPFEVLRKCGEDKGVSRLYTCDDVLGPAVVGSSKSTSPSSLLGDYDVENSRIATAAIGVLQQSRRLRMIDESELTSEEIAMAVQIRPPCRFEELDVPVTIADVAAGEADEGSHQVTRVVSVILDVAHNPQAMEYLIAKLRANYPNTHKLRMVVGMSADKDLRYCTNILLDLVGRCPDQIHLVEASHPRAASISSILEANPQLADCHYCTNTRDDDVNLDGRDSSSVSKQVRSALQIAAANDEIVIVCGSVFIMADAREELGIVEPRDSAVIADVAGAGFRSSQENFLDGDTKKG</sequence>